<keyword evidence="5 7" id="KW-1133">Transmembrane helix</keyword>
<dbReference type="PANTHER" id="PTHR33932">
    <property type="entry name" value="NA(+)/H(+) ANTIPORTER SUBUNIT B"/>
    <property type="match status" value="1"/>
</dbReference>
<evidence type="ECO:0000313" key="10">
    <source>
        <dbReference type="Proteomes" id="UP001139031"/>
    </source>
</evidence>
<dbReference type="RefSeq" id="WP_224197409.1">
    <property type="nucleotide sequence ID" value="NZ_JAIRAU010000057.1"/>
</dbReference>
<sequence>MRQMLAFTLLTLLVLASGLGLAVAVLSLPDAPTDLAARVDAGLDDSGVSHPVTAVLLNFRAYDTLLEIGVLLLVLTGTWSFGLERRLDPEGPVGPIQAELVRNLVPLMVLVAGHLLWLGSKAPGGAFQAGAVLGGAGVLLVLSQHPLPAWRHPAGYRATASLGLLVFLIASVATMRDGRLLEVRGREAGLLILLIEVAAAISIGAILAALFAAEAPETATSLDERKEPQP</sequence>
<proteinExistence type="inferred from homology"/>
<keyword evidence="10" id="KW-1185">Reference proteome</keyword>
<dbReference type="PANTHER" id="PTHR33932:SF4">
    <property type="entry name" value="NA(+)_H(+) ANTIPORTER SUBUNIT B"/>
    <property type="match status" value="1"/>
</dbReference>
<evidence type="ECO:0000256" key="2">
    <source>
        <dbReference type="ARBA" id="ARBA00009425"/>
    </source>
</evidence>
<keyword evidence="4 7" id="KW-0812">Transmembrane</keyword>
<keyword evidence="6 7" id="KW-0472">Membrane</keyword>
<accession>A0ABS7U577</accession>
<evidence type="ECO:0000256" key="3">
    <source>
        <dbReference type="ARBA" id="ARBA00022475"/>
    </source>
</evidence>
<dbReference type="Proteomes" id="UP001139031">
    <property type="component" value="Unassembled WGS sequence"/>
</dbReference>
<evidence type="ECO:0000259" key="8">
    <source>
        <dbReference type="Pfam" id="PF04039"/>
    </source>
</evidence>
<feature type="transmembrane region" description="Helical" evidence="7">
    <location>
        <begin position="65"/>
        <end position="83"/>
    </location>
</feature>
<feature type="domain" description="Na+/H+ antiporter MnhB subunit-related protein" evidence="8">
    <location>
        <begin position="100"/>
        <end position="188"/>
    </location>
</feature>
<dbReference type="Pfam" id="PF04039">
    <property type="entry name" value="MnhB"/>
    <property type="match status" value="1"/>
</dbReference>
<evidence type="ECO:0000256" key="1">
    <source>
        <dbReference type="ARBA" id="ARBA00004651"/>
    </source>
</evidence>
<organism evidence="9 10">
    <name type="scientific">Nannocystis pusilla</name>
    <dbReference type="NCBI Taxonomy" id="889268"/>
    <lineage>
        <taxon>Bacteria</taxon>
        <taxon>Pseudomonadati</taxon>
        <taxon>Myxococcota</taxon>
        <taxon>Polyangia</taxon>
        <taxon>Nannocystales</taxon>
        <taxon>Nannocystaceae</taxon>
        <taxon>Nannocystis</taxon>
    </lineage>
</organism>
<evidence type="ECO:0000256" key="7">
    <source>
        <dbReference type="SAM" id="Phobius"/>
    </source>
</evidence>
<name>A0ABS7U577_9BACT</name>
<dbReference type="InterPro" id="IPR007182">
    <property type="entry name" value="MnhB"/>
</dbReference>
<protein>
    <recommendedName>
        <fullName evidence="8">Na+/H+ antiporter MnhB subunit-related protein domain-containing protein</fullName>
    </recommendedName>
</protein>
<gene>
    <name evidence="9" type="ORF">K7C98_41140</name>
</gene>
<comment type="caution">
    <text evidence="9">The sequence shown here is derived from an EMBL/GenBank/DDBJ whole genome shotgun (WGS) entry which is preliminary data.</text>
</comment>
<reference evidence="9" key="1">
    <citation type="submission" date="2021-08" db="EMBL/GenBank/DDBJ databases">
        <authorList>
            <person name="Stevens D.C."/>
        </authorList>
    </citation>
    <scope>NUCLEOTIDE SEQUENCE</scope>
    <source>
        <strain evidence="9">DSM 53165</strain>
    </source>
</reference>
<feature type="transmembrane region" description="Helical" evidence="7">
    <location>
        <begin position="188"/>
        <end position="212"/>
    </location>
</feature>
<evidence type="ECO:0000313" key="9">
    <source>
        <dbReference type="EMBL" id="MBZ5715673.1"/>
    </source>
</evidence>
<keyword evidence="3" id="KW-1003">Cell membrane</keyword>
<feature type="transmembrane region" description="Helical" evidence="7">
    <location>
        <begin position="104"/>
        <end position="120"/>
    </location>
</feature>
<comment type="subcellular location">
    <subcellularLocation>
        <location evidence="1">Cell membrane</location>
        <topology evidence="1">Multi-pass membrane protein</topology>
    </subcellularLocation>
</comment>
<evidence type="ECO:0000256" key="4">
    <source>
        <dbReference type="ARBA" id="ARBA00022692"/>
    </source>
</evidence>
<comment type="similarity">
    <text evidence="2">Belongs to the CPA3 antiporters (TC 2.A.63) subunit B family.</text>
</comment>
<feature type="transmembrane region" description="Helical" evidence="7">
    <location>
        <begin position="154"/>
        <end position="176"/>
    </location>
</feature>
<evidence type="ECO:0000256" key="6">
    <source>
        <dbReference type="ARBA" id="ARBA00023136"/>
    </source>
</evidence>
<dbReference type="InterPro" id="IPR050622">
    <property type="entry name" value="CPA3_antiporter_subunitB"/>
</dbReference>
<dbReference type="EMBL" id="JAIRAU010000057">
    <property type="protein sequence ID" value="MBZ5715673.1"/>
    <property type="molecule type" value="Genomic_DNA"/>
</dbReference>
<evidence type="ECO:0000256" key="5">
    <source>
        <dbReference type="ARBA" id="ARBA00022989"/>
    </source>
</evidence>
<feature type="transmembrane region" description="Helical" evidence="7">
    <location>
        <begin position="126"/>
        <end position="142"/>
    </location>
</feature>